<evidence type="ECO:0000313" key="1">
    <source>
        <dbReference type="EMBL" id="DAD88479.1"/>
    </source>
</evidence>
<accession>A0A8S5N297</accession>
<protein>
    <submittedName>
        <fullName evidence="1">Uncharacterized protein</fullName>
    </submittedName>
</protein>
<sequence length="48" mass="5258">MLQVGKFHKQALLALVQNGNRAVSATLDGMKKDIVYGLALFNQKGKEI</sequence>
<organism evidence="1">
    <name type="scientific">Podoviridae sp. cttxo15</name>
    <dbReference type="NCBI Taxonomy" id="2826584"/>
    <lineage>
        <taxon>Viruses</taxon>
        <taxon>Duplodnaviria</taxon>
        <taxon>Heunggongvirae</taxon>
        <taxon>Uroviricota</taxon>
        <taxon>Caudoviricetes</taxon>
    </lineage>
</organism>
<proteinExistence type="predicted"/>
<dbReference type="EMBL" id="BK015041">
    <property type="protein sequence ID" value="DAD88479.1"/>
    <property type="molecule type" value="Genomic_DNA"/>
</dbReference>
<reference evidence="1" key="1">
    <citation type="journal article" date="2021" name="Proc. Natl. Acad. Sci. U.S.A.">
        <title>A Catalog of Tens of Thousands of Viruses from Human Metagenomes Reveals Hidden Associations with Chronic Diseases.</title>
        <authorList>
            <person name="Tisza M.J."/>
            <person name="Buck C.B."/>
        </authorList>
    </citation>
    <scope>NUCLEOTIDE SEQUENCE</scope>
    <source>
        <strain evidence="1">Cttxo15</strain>
    </source>
</reference>
<name>A0A8S5N297_9CAUD</name>